<dbReference type="EMBL" id="CP042344">
    <property type="protein sequence ID" value="QEA11890.1"/>
    <property type="molecule type" value="Genomic_DNA"/>
</dbReference>
<evidence type="ECO:0000313" key="2">
    <source>
        <dbReference type="EMBL" id="QEA11890.1"/>
    </source>
</evidence>
<accession>A0A5B8RQI9</accession>
<sequence>MVLVVFGALIMALGVFCGAVLALAPLGLGPAAADMALWALFPLLSVTGFVLLAMAGRSGQVRNFTFAAGCVLLALALAAVAGIVLSAMALFTPVASTAPLWYVLAVAGLLGIAATAAGHSAQRR</sequence>
<keyword evidence="3" id="KW-1185">Reference proteome</keyword>
<keyword evidence="1" id="KW-0472">Membrane</keyword>
<keyword evidence="1" id="KW-1133">Transmembrane helix</keyword>
<feature type="transmembrane region" description="Helical" evidence="1">
    <location>
        <begin position="32"/>
        <end position="54"/>
    </location>
</feature>
<evidence type="ECO:0000256" key="1">
    <source>
        <dbReference type="SAM" id="Phobius"/>
    </source>
</evidence>
<proteinExistence type="predicted"/>
<organism evidence="2 3">
    <name type="scientific">Comamonas flocculans</name>
    <dbReference type="NCBI Taxonomy" id="2597701"/>
    <lineage>
        <taxon>Bacteria</taxon>
        <taxon>Pseudomonadati</taxon>
        <taxon>Pseudomonadota</taxon>
        <taxon>Betaproteobacteria</taxon>
        <taxon>Burkholderiales</taxon>
        <taxon>Comamonadaceae</taxon>
        <taxon>Comamonas</taxon>
    </lineage>
</organism>
<name>A0A5B8RQI9_9BURK</name>
<keyword evidence="1" id="KW-0812">Transmembrane</keyword>
<feature type="transmembrane region" description="Helical" evidence="1">
    <location>
        <begin position="100"/>
        <end position="118"/>
    </location>
</feature>
<gene>
    <name evidence="2" type="ORF">FOZ74_01920</name>
</gene>
<reference evidence="2 3" key="1">
    <citation type="submission" date="2019-07" db="EMBL/GenBank/DDBJ databases">
        <title>Complete genome sequence of Comamonas sp. NLF 7-7 isolated from livestock.</title>
        <authorList>
            <person name="Kim D.H."/>
            <person name="Kim J.G."/>
        </authorList>
    </citation>
    <scope>NUCLEOTIDE SEQUENCE [LARGE SCALE GENOMIC DNA]</scope>
    <source>
        <strain evidence="2 3">NLF 7-7</strain>
    </source>
</reference>
<protein>
    <submittedName>
        <fullName evidence="2">Uncharacterized protein</fullName>
    </submittedName>
</protein>
<dbReference type="RefSeq" id="WP_146911484.1">
    <property type="nucleotide sequence ID" value="NZ_CP042344.1"/>
</dbReference>
<evidence type="ECO:0000313" key="3">
    <source>
        <dbReference type="Proteomes" id="UP000321199"/>
    </source>
</evidence>
<feature type="transmembrane region" description="Helical" evidence="1">
    <location>
        <begin position="66"/>
        <end position="88"/>
    </location>
</feature>
<dbReference type="AlphaFoldDB" id="A0A5B8RQI9"/>
<dbReference type="Proteomes" id="UP000321199">
    <property type="component" value="Chromosome"/>
</dbReference>
<dbReference type="KEGG" id="cof:FOZ74_01920"/>